<keyword evidence="2" id="KW-1185">Reference proteome</keyword>
<proteinExistence type="predicted"/>
<dbReference type="AlphaFoldDB" id="A0A9P1EEA2"/>
<evidence type="ECO:0000313" key="1">
    <source>
        <dbReference type="EMBL" id="CAH9098804.1"/>
    </source>
</evidence>
<organism evidence="1 2">
    <name type="scientific">Cuscuta europaea</name>
    <name type="common">European dodder</name>
    <dbReference type="NCBI Taxonomy" id="41803"/>
    <lineage>
        <taxon>Eukaryota</taxon>
        <taxon>Viridiplantae</taxon>
        <taxon>Streptophyta</taxon>
        <taxon>Embryophyta</taxon>
        <taxon>Tracheophyta</taxon>
        <taxon>Spermatophyta</taxon>
        <taxon>Magnoliopsida</taxon>
        <taxon>eudicotyledons</taxon>
        <taxon>Gunneridae</taxon>
        <taxon>Pentapetalae</taxon>
        <taxon>asterids</taxon>
        <taxon>lamiids</taxon>
        <taxon>Solanales</taxon>
        <taxon>Convolvulaceae</taxon>
        <taxon>Cuscuteae</taxon>
        <taxon>Cuscuta</taxon>
        <taxon>Cuscuta subgen. Cuscuta</taxon>
    </lineage>
</organism>
<sequence>MLKLRIPIGSEIVQFIFLYGVFSRVVSKYDLPLFYIFVPLPRIFVLILKNDSKELLQRSQYQFISISTSSDSDIMKFVCSFSFREWNVTPTIFTGATNTFDAKFMVKLPCQGEETGYFHTLQTGQHLNLFNLFGGNRPTS</sequence>
<accession>A0A9P1EEA2</accession>
<gene>
    <name evidence="1" type="ORF">CEURO_LOCUS14399</name>
</gene>
<name>A0A9P1EEA2_CUSEU</name>
<comment type="caution">
    <text evidence="1">The sequence shown here is derived from an EMBL/GenBank/DDBJ whole genome shotgun (WGS) entry which is preliminary data.</text>
</comment>
<reference evidence="1" key="1">
    <citation type="submission" date="2022-07" db="EMBL/GenBank/DDBJ databases">
        <authorList>
            <person name="Macas J."/>
            <person name="Novak P."/>
            <person name="Neumann P."/>
        </authorList>
    </citation>
    <scope>NUCLEOTIDE SEQUENCE</scope>
</reference>
<dbReference type="EMBL" id="CAMAPE010000036">
    <property type="protein sequence ID" value="CAH9098804.1"/>
    <property type="molecule type" value="Genomic_DNA"/>
</dbReference>
<evidence type="ECO:0000313" key="2">
    <source>
        <dbReference type="Proteomes" id="UP001152484"/>
    </source>
</evidence>
<dbReference type="Proteomes" id="UP001152484">
    <property type="component" value="Unassembled WGS sequence"/>
</dbReference>
<protein>
    <submittedName>
        <fullName evidence="1">Uncharacterized protein</fullName>
    </submittedName>
</protein>